<dbReference type="AlphaFoldDB" id="W4K400"/>
<dbReference type="RefSeq" id="XP_009547214.1">
    <property type="nucleotide sequence ID" value="XM_009548919.1"/>
</dbReference>
<dbReference type="InParanoid" id="W4K400"/>
<reference evidence="2 3" key="1">
    <citation type="journal article" date="2012" name="New Phytol.">
        <title>Insight into trade-off between wood decay and parasitism from the genome of a fungal forest pathogen.</title>
        <authorList>
            <person name="Olson A."/>
            <person name="Aerts A."/>
            <person name="Asiegbu F."/>
            <person name="Belbahri L."/>
            <person name="Bouzid O."/>
            <person name="Broberg A."/>
            <person name="Canback B."/>
            <person name="Coutinho P.M."/>
            <person name="Cullen D."/>
            <person name="Dalman K."/>
            <person name="Deflorio G."/>
            <person name="van Diepen L.T."/>
            <person name="Dunand C."/>
            <person name="Duplessis S."/>
            <person name="Durling M."/>
            <person name="Gonthier P."/>
            <person name="Grimwood J."/>
            <person name="Fossdal C.G."/>
            <person name="Hansson D."/>
            <person name="Henrissat B."/>
            <person name="Hietala A."/>
            <person name="Himmelstrand K."/>
            <person name="Hoffmeister D."/>
            <person name="Hogberg N."/>
            <person name="James T.Y."/>
            <person name="Karlsson M."/>
            <person name="Kohler A."/>
            <person name="Kues U."/>
            <person name="Lee Y.H."/>
            <person name="Lin Y.C."/>
            <person name="Lind M."/>
            <person name="Lindquist E."/>
            <person name="Lombard V."/>
            <person name="Lucas S."/>
            <person name="Lunden K."/>
            <person name="Morin E."/>
            <person name="Murat C."/>
            <person name="Park J."/>
            <person name="Raffaello T."/>
            <person name="Rouze P."/>
            <person name="Salamov A."/>
            <person name="Schmutz J."/>
            <person name="Solheim H."/>
            <person name="Stahlberg J."/>
            <person name="Velez H."/>
            <person name="de Vries R.P."/>
            <person name="Wiebenga A."/>
            <person name="Woodward S."/>
            <person name="Yakovlev I."/>
            <person name="Garbelotto M."/>
            <person name="Martin F."/>
            <person name="Grigoriev I.V."/>
            <person name="Stenlid J."/>
        </authorList>
    </citation>
    <scope>NUCLEOTIDE SEQUENCE [LARGE SCALE GENOMIC DNA]</scope>
    <source>
        <strain evidence="2 3">TC 32-1</strain>
    </source>
</reference>
<evidence type="ECO:0000256" key="1">
    <source>
        <dbReference type="SAM" id="Phobius"/>
    </source>
</evidence>
<dbReference type="EMBL" id="KI925459">
    <property type="protein sequence ID" value="ETW80469.1"/>
    <property type="molecule type" value="Genomic_DNA"/>
</dbReference>
<name>W4K400_HETIT</name>
<organism evidence="2 3">
    <name type="scientific">Heterobasidion irregulare (strain TC 32-1)</name>
    <dbReference type="NCBI Taxonomy" id="747525"/>
    <lineage>
        <taxon>Eukaryota</taxon>
        <taxon>Fungi</taxon>
        <taxon>Dikarya</taxon>
        <taxon>Basidiomycota</taxon>
        <taxon>Agaricomycotina</taxon>
        <taxon>Agaricomycetes</taxon>
        <taxon>Russulales</taxon>
        <taxon>Bondarzewiaceae</taxon>
        <taxon>Heterobasidion</taxon>
        <taxon>Heterobasidion annosum species complex</taxon>
    </lineage>
</organism>
<feature type="transmembrane region" description="Helical" evidence="1">
    <location>
        <begin position="12"/>
        <end position="29"/>
    </location>
</feature>
<proteinExistence type="predicted"/>
<accession>W4K400</accession>
<protein>
    <submittedName>
        <fullName evidence="2">Uncharacterized protein</fullName>
    </submittedName>
</protein>
<sequence>MTSEQSLASDLRLLVSTILGTAVFITSLYKYEHGRFMWTSGGRLHNVGARQTAPGRHSDGLWGAFAAFCDSLFAKRMASNERTSERTKDGLGGPFGLRPLARQARTLEREFIVRRVVRSLVFVFRERRFGKPPLCCDGLVSLSLISSRETAGAAALYDCGSAFLCPECP</sequence>
<keyword evidence="1" id="KW-0812">Transmembrane</keyword>
<dbReference type="GeneID" id="20665786"/>
<evidence type="ECO:0000313" key="3">
    <source>
        <dbReference type="Proteomes" id="UP000030671"/>
    </source>
</evidence>
<evidence type="ECO:0000313" key="2">
    <source>
        <dbReference type="EMBL" id="ETW80469.1"/>
    </source>
</evidence>
<keyword evidence="1" id="KW-1133">Transmembrane helix</keyword>
<gene>
    <name evidence="2" type="ORF">HETIRDRAFT_101622</name>
</gene>
<dbReference type="HOGENOM" id="CLU_1578721_0_0_1"/>
<keyword evidence="1" id="KW-0472">Membrane</keyword>
<dbReference type="Proteomes" id="UP000030671">
    <property type="component" value="Unassembled WGS sequence"/>
</dbReference>
<keyword evidence="3" id="KW-1185">Reference proteome</keyword>
<dbReference type="KEGG" id="hir:HETIRDRAFT_101622"/>